<evidence type="ECO:0000256" key="2">
    <source>
        <dbReference type="ARBA" id="ARBA00022723"/>
    </source>
</evidence>
<dbReference type="SUPFAM" id="SSF88723">
    <property type="entry name" value="PIN domain-like"/>
    <property type="match status" value="1"/>
</dbReference>
<dbReference type="GO" id="GO:0046872">
    <property type="term" value="F:metal ion binding"/>
    <property type="evidence" value="ECO:0007669"/>
    <property type="project" value="UniProtKB-KW"/>
</dbReference>
<keyword evidence="2" id="KW-0479">Metal-binding</keyword>
<gene>
    <name evidence="6" type="ORF">HKBW3S43_00943</name>
    <name evidence="7" type="ORF">HKBW3S47_01179</name>
</gene>
<evidence type="ECO:0000259" key="5">
    <source>
        <dbReference type="Pfam" id="PF01850"/>
    </source>
</evidence>
<proteinExistence type="predicted"/>
<organism evidence="7 8">
    <name type="scientific">Candidatus Hakubella thermalkaliphila</name>
    <dbReference type="NCBI Taxonomy" id="2754717"/>
    <lineage>
        <taxon>Bacteria</taxon>
        <taxon>Bacillati</taxon>
        <taxon>Actinomycetota</taxon>
        <taxon>Actinomycetota incertae sedis</taxon>
        <taxon>Candidatus Hakubellales</taxon>
        <taxon>Candidatus Hakubellaceae</taxon>
        <taxon>Candidatus Hakubella</taxon>
    </lineage>
</organism>
<dbReference type="RefSeq" id="WP_176229806.1">
    <property type="nucleotide sequence ID" value="NZ_BLRY01000001.1"/>
</dbReference>
<dbReference type="GO" id="GO:0004518">
    <property type="term" value="F:nuclease activity"/>
    <property type="evidence" value="ECO:0007669"/>
    <property type="project" value="UniProtKB-KW"/>
</dbReference>
<accession>A0A6V8Q996</accession>
<dbReference type="GO" id="GO:0016787">
    <property type="term" value="F:hydrolase activity"/>
    <property type="evidence" value="ECO:0007669"/>
    <property type="project" value="UniProtKB-KW"/>
</dbReference>
<dbReference type="Gene3D" id="3.40.50.1010">
    <property type="entry name" value="5'-nuclease"/>
    <property type="match status" value="1"/>
</dbReference>
<dbReference type="AlphaFoldDB" id="A0A6V8Q996"/>
<evidence type="ECO:0000313" key="8">
    <source>
        <dbReference type="Proteomes" id="UP000569018"/>
    </source>
</evidence>
<dbReference type="InterPro" id="IPR002716">
    <property type="entry name" value="PIN_dom"/>
</dbReference>
<dbReference type="EMBL" id="BLSB01000057">
    <property type="protein sequence ID" value="GFP35151.1"/>
    <property type="molecule type" value="Genomic_DNA"/>
</dbReference>
<evidence type="ECO:0000256" key="1">
    <source>
        <dbReference type="ARBA" id="ARBA00022722"/>
    </source>
</evidence>
<keyword evidence="4" id="KW-0460">Magnesium</keyword>
<evidence type="ECO:0000256" key="4">
    <source>
        <dbReference type="ARBA" id="ARBA00022842"/>
    </source>
</evidence>
<name>A0A6V8Q996_9ACTN</name>
<reference evidence="8 9" key="1">
    <citation type="journal article" date="2020" name="Front. Microbiol.">
        <title>Single-cell genomics of novel Actinobacteria with the Wood-Ljungdahl pathway discovered in a serpentinizing system.</title>
        <authorList>
            <person name="Merino N."/>
            <person name="Kawai M."/>
            <person name="Boyd E.S."/>
            <person name="Colman D.R."/>
            <person name="McGlynn S.E."/>
            <person name="Nealson K.H."/>
            <person name="Kurokawa K."/>
            <person name="Hongoh Y."/>
        </authorList>
    </citation>
    <scope>NUCLEOTIDE SEQUENCE [LARGE SCALE GENOMIC DNA]</scope>
    <source>
        <strain evidence="6 9">S43</strain>
        <strain evidence="7 8">S47</strain>
    </source>
</reference>
<dbReference type="Pfam" id="PF01850">
    <property type="entry name" value="PIN"/>
    <property type="match status" value="1"/>
</dbReference>
<comment type="caution">
    <text evidence="7">The sequence shown here is derived from an EMBL/GenBank/DDBJ whole genome shotgun (WGS) entry which is preliminary data.</text>
</comment>
<keyword evidence="3" id="KW-0378">Hydrolase</keyword>
<protein>
    <recommendedName>
        <fullName evidence="5">PIN domain-containing protein</fullName>
    </recommendedName>
</protein>
<evidence type="ECO:0000313" key="9">
    <source>
        <dbReference type="Proteomes" id="UP000576480"/>
    </source>
</evidence>
<evidence type="ECO:0000313" key="6">
    <source>
        <dbReference type="EMBL" id="GFP35151.1"/>
    </source>
</evidence>
<feature type="domain" description="PIN" evidence="5">
    <location>
        <begin position="6"/>
        <end position="112"/>
    </location>
</feature>
<dbReference type="InterPro" id="IPR029060">
    <property type="entry name" value="PIN-like_dom_sf"/>
</dbReference>
<evidence type="ECO:0000313" key="7">
    <source>
        <dbReference type="EMBL" id="GFP39481.1"/>
    </source>
</evidence>
<dbReference type="Proteomes" id="UP000569018">
    <property type="component" value="Unassembled WGS sequence"/>
</dbReference>
<sequence>MRPSLYLDTSVISAYYDEREPEKKAQTQDFWKKLGDYQVFISEITVRELGKTQDAQRKGHLLALIERFEVLGLTSAAEELADEYVKSLTIPEKYRDDALHLAIASVNGIDILVSWNFEHLVKRKTRLQANLINALQGYKTIDIVAPLEL</sequence>
<evidence type="ECO:0000256" key="3">
    <source>
        <dbReference type="ARBA" id="ARBA00022801"/>
    </source>
</evidence>
<dbReference type="Proteomes" id="UP000576480">
    <property type="component" value="Unassembled WGS sequence"/>
</dbReference>
<dbReference type="EMBL" id="BLSD01000057">
    <property type="protein sequence ID" value="GFP39481.1"/>
    <property type="molecule type" value="Genomic_DNA"/>
</dbReference>
<keyword evidence="1" id="KW-0540">Nuclease</keyword>
<dbReference type="CDD" id="cd18687">
    <property type="entry name" value="PIN_VapC-like"/>
    <property type="match status" value="1"/>
</dbReference>